<dbReference type="InterPro" id="IPR010982">
    <property type="entry name" value="Lambda_DNA-bd_dom_sf"/>
</dbReference>
<dbReference type="Gene3D" id="1.10.260.40">
    <property type="entry name" value="lambda repressor-like DNA-binding domains"/>
    <property type="match status" value="1"/>
</dbReference>
<reference evidence="3 4" key="1">
    <citation type="submission" date="2024-11" db="EMBL/GenBank/DDBJ databases">
        <authorList>
            <person name="Heng Y.C."/>
            <person name="Lim A.C.H."/>
            <person name="Lee J.K.Y."/>
            <person name="Kittelmann S."/>
        </authorList>
    </citation>
    <scope>NUCLEOTIDE SEQUENCE [LARGE SCALE GENOMIC DNA]</scope>
    <source>
        <strain evidence="3 4">WILCCON 0269</strain>
    </source>
</reference>
<dbReference type="PROSITE" id="PS50943">
    <property type="entry name" value="HTH_CROC1"/>
    <property type="match status" value="1"/>
</dbReference>
<dbReference type="Proteomes" id="UP001623660">
    <property type="component" value="Unassembled WGS sequence"/>
</dbReference>
<dbReference type="InterPro" id="IPR001387">
    <property type="entry name" value="Cro/C1-type_HTH"/>
</dbReference>
<proteinExistence type="predicted"/>
<dbReference type="CDD" id="cd00093">
    <property type="entry name" value="HTH_XRE"/>
    <property type="match status" value="1"/>
</dbReference>
<dbReference type="Pfam" id="PF01381">
    <property type="entry name" value="HTH_3"/>
    <property type="match status" value="1"/>
</dbReference>
<dbReference type="EMBL" id="JBJHZX010000059">
    <property type="protein sequence ID" value="MFL0198420.1"/>
    <property type="molecule type" value="Genomic_DNA"/>
</dbReference>
<sequence length="77" mass="8742">MLGDKIRKMREKQSLTQIQLADKVNADISTISKIENNKSNPSLPMLYKIARVLDCTPDELIKDTEIKSLIVTQKEVV</sequence>
<dbReference type="PANTHER" id="PTHR46797:SF1">
    <property type="entry name" value="METHYLPHOSPHONATE SYNTHASE"/>
    <property type="match status" value="1"/>
</dbReference>
<dbReference type="PANTHER" id="PTHR46797">
    <property type="entry name" value="HTH-TYPE TRANSCRIPTIONAL REGULATOR"/>
    <property type="match status" value="1"/>
</dbReference>
<gene>
    <name evidence="3" type="ORF">ACJDU8_23050</name>
</gene>
<dbReference type="InterPro" id="IPR050807">
    <property type="entry name" value="TransReg_Diox_bact_type"/>
</dbReference>
<protein>
    <submittedName>
        <fullName evidence="3">Helix-turn-helix domain-containing protein</fullName>
    </submittedName>
</protein>
<evidence type="ECO:0000313" key="3">
    <source>
        <dbReference type="EMBL" id="MFL0198420.1"/>
    </source>
</evidence>
<evidence type="ECO:0000313" key="4">
    <source>
        <dbReference type="Proteomes" id="UP001623660"/>
    </source>
</evidence>
<keyword evidence="4" id="KW-1185">Reference proteome</keyword>
<accession>A0ABW8SVZ5</accession>
<keyword evidence="1" id="KW-0238">DNA-binding</keyword>
<feature type="domain" description="HTH cro/C1-type" evidence="2">
    <location>
        <begin position="6"/>
        <end position="60"/>
    </location>
</feature>
<dbReference type="SMART" id="SM00530">
    <property type="entry name" value="HTH_XRE"/>
    <property type="match status" value="1"/>
</dbReference>
<dbReference type="RefSeq" id="WP_406794529.1">
    <property type="nucleotide sequence ID" value="NZ_JBJHZX010000059.1"/>
</dbReference>
<comment type="caution">
    <text evidence="3">The sequence shown here is derived from an EMBL/GenBank/DDBJ whole genome shotgun (WGS) entry which is preliminary data.</text>
</comment>
<dbReference type="SUPFAM" id="SSF47413">
    <property type="entry name" value="lambda repressor-like DNA-binding domains"/>
    <property type="match status" value="1"/>
</dbReference>
<evidence type="ECO:0000256" key="1">
    <source>
        <dbReference type="ARBA" id="ARBA00023125"/>
    </source>
</evidence>
<organism evidence="3 4">
    <name type="scientific">Candidatus Clostridium eludens</name>
    <dbReference type="NCBI Taxonomy" id="3381663"/>
    <lineage>
        <taxon>Bacteria</taxon>
        <taxon>Bacillati</taxon>
        <taxon>Bacillota</taxon>
        <taxon>Clostridia</taxon>
        <taxon>Eubacteriales</taxon>
        <taxon>Clostridiaceae</taxon>
        <taxon>Clostridium</taxon>
    </lineage>
</organism>
<name>A0ABW8SVZ5_9CLOT</name>
<evidence type="ECO:0000259" key="2">
    <source>
        <dbReference type="PROSITE" id="PS50943"/>
    </source>
</evidence>